<gene>
    <name evidence="1" type="ORF">SEMRO_346_G122730.1</name>
</gene>
<dbReference type="Proteomes" id="UP001153069">
    <property type="component" value="Unassembled WGS sequence"/>
</dbReference>
<organism evidence="1 2">
    <name type="scientific">Seminavis robusta</name>
    <dbReference type="NCBI Taxonomy" id="568900"/>
    <lineage>
        <taxon>Eukaryota</taxon>
        <taxon>Sar</taxon>
        <taxon>Stramenopiles</taxon>
        <taxon>Ochrophyta</taxon>
        <taxon>Bacillariophyta</taxon>
        <taxon>Bacillariophyceae</taxon>
        <taxon>Bacillariophycidae</taxon>
        <taxon>Naviculales</taxon>
        <taxon>Naviculaceae</taxon>
        <taxon>Seminavis</taxon>
    </lineage>
</organism>
<dbReference type="EMBL" id="CAICTM010000345">
    <property type="protein sequence ID" value="CAB9508416.1"/>
    <property type="molecule type" value="Genomic_DNA"/>
</dbReference>
<keyword evidence="2" id="KW-1185">Reference proteome</keyword>
<reference evidence="1" key="1">
    <citation type="submission" date="2020-06" db="EMBL/GenBank/DDBJ databases">
        <authorList>
            <consortium name="Plant Systems Biology data submission"/>
        </authorList>
    </citation>
    <scope>NUCLEOTIDE SEQUENCE</scope>
    <source>
        <strain evidence="1">D6</strain>
    </source>
</reference>
<accession>A0A9N8DTI9</accession>
<sequence>MAMAASTEWPQDPSCLMASRLGDDSQIYVDDEDDSKFQKASEVKIHLDGDLDLSLPQTASGDEPTTAGEALVSFLTGWKPLKELVLWHEDYAHLPLGTLIQLVRQMDAPDLREIILMQDVSLFGSVEQMKSLATTIQQYLPNLVSLDF</sequence>
<evidence type="ECO:0000313" key="2">
    <source>
        <dbReference type="Proteomes" id="UP001153069"/>
    </source>
</evidence>
<dbReference type="AlphaFoldDB" id="A0A9N8DTI9"/>
<protein>
    <submittedName>
        <fullName evidence="1">Uncharacterized protein</fullName>
    </submittedName>
</protein>
<name>A0A9N8DTI9_9STRA</name>
<comment type="caution">
    <text evidence="1">The sequence shown here is derived from an EMBL/GenBank/DDBJ whole genome shotgun (WGS) entry which is preliminary data.</text>
</comment>
<proteinExistence type="predicted"/>
<evidence type="ECO:0000313" key="1">
    <source>
        <dbReference type="EMBL" id="CAB9508416.1"/>
    </source>
</evidence>